<dbReference type="Proteomes" id="UP000529135">
    <property type="component" value="Unassembled WGS sequence"/>
</dbReference>
<sequence length="92" mass="10991">MEDLIKYAQNVLDAINEEYTGKSQQEEIIRDMYTVTERILETAKKNHVFEENINIYNYSRRFLDITSDYGSPILLEFEKLVNQLKKLQENIK</sequence>
<evidence type="ECO:0000313" key="18">
    <source>
        <dbReference type="Proteomes" id="UP000525068"/>
    </source>
</evidence>
<dbReference type="EMBL" id="AABEVI010000032">
    <property type="protein sequence ID" value="EAH0219833.1"/>
    <property type="molecule type" value="Genomic_DNA"/>
</dbReference>
<reference evidence="13 14" key="3">
    <citation type="submission" date="2019-03" db="EMBL/GenBank/DDBJ databases">
        <authorList>
            <person name="Ashton P.M."/>
            <person name="Dallman T."/>
            <person name="Nair S."/>
            <person name="De Pinna E."/>
            <person name="Peters T."/>
            <person name="Grant K."/>
        </authorList>
    </citation>
    <scope>NUCLEOTIDE SEQUENCE [LARGE SCALE GENOMIC DNA]</scope>
    <source>
        <strain evidence="4 20">429821</strain>
        <strain evidence="6 18">562417</strain>
        <strain evidence="7 19">562428</strain>
        <strain evidence="5 17">563356</strain>
        <strain evidence="1 14">688377</strain>
        <strain evidence="8 16">760311</strain>
        <strain evidence="9 15">883775</strain>
        <strain evidence="3">RL15000161</strain>
    </source>
</reference>
<evidence type="ECO:0000313" key="20">
    <source>
        <dbReference type="Proteomes" id="UP000548826"/>
    </source>
</evidence>
<dbReference type="AlphaFoldDB" id="A0A471D4Q5"/>
<gene>
    <name evidence="11" type="ORF">BES38_08465</name>
    <name evidence="2" type="ORF">CD20_03975</name>
    <name evidence="6" type="ORF">D4271_16090</name>
    <name evidence="4" type="ORF">D4C60_16245</name>
    <name evidence="5" type="ORF">D4D89_16060</name>
    <name evidence="7" type="ORF">D5M70_16070</name>
    <name evidence="1" type="ORF">E0I39_15815</name>
    <name evidence="3" type="ORF">E1V33_15560</name>
    <name evidence="8" type="ORF">FJU19_15780</name>
    <name evidence="9" type="ORF">G3R95_003049</name>
    <name evidence="10" type="ORF">IP987_000972</name>
</gene>
<dbReference type="EMBL" id="AAAIJX010000028">
    <property type="protein sequence ID" value="EAC4484357.1"/>
    <property type="molecule type" value="Genomic_DNA"/>
</dbReference>
<evidence type="ECO:0000313" key="6">
    <source>
        <dbReference type="EMBL" id="EAH1616928.1"/>
    </source>
</evidence>
<evidence type="ECO:0000313" key="5">
    <source>
        <dbReference type="EMBL" id="EAH0219833.1"/>
    </source>
</evidence>
<accession>A0A471D4Q5</accession>
<name>A0A471D4Q5_LISMN</name>
<dbReference type="Proteomes" id="UP000548826">
    <property type="component" value="Unassembled WGS sequence"/>
</dbReference>
<evidence type="ECO:0000313" key="1">
    <source>
        <dbReference type="EMBL" id="EAC4484357.1"/>
    </source>
</evidence>
<dbReference type="EMBL" id="AABEQV010000027">
    <property type="protein sequence ID" value="EAG9858548.1"/>
    <property type="molecule type" value="Genomic_DNA"/>
</dbReference>
<evidence type="ECO:0000313" key="14">
    <source>
        <dbReference type="Proteomes" id="UP000413786"/>
    </source>
</evidence>
<dbReference type="Proteomes" id="UP000470497">
    <property type="component" value="Unassembled WGS sequence"/>
</dbReference>
<protein>
    <submittedName>
        <fullName evidence="3">Uncharacterized protein</fullName>
    </submittedName>
</protein>
<dbReference type="EMBL" id="AAJEKY010000030">
    <property type="protein sequence ID" value="ECL0132556.1"/>
    <property type="molecule type" value="Genomic_DNA"/>
</dbReference>
<dbReference type="EMBL" id="DABXZF010000006">
    <property type="protein sequence ID" value="HAO5921787.1"/>
    <property type="molecule type" value="Genomic_DNA"/>
</dbReference>
<evidence type="ECO:0000313" key="7">
    <source>
        <dbReference type="EMBL" id="EAH3128819.1"/>
    </source>
</evidence>
<reference evidence="11" key="5">
    <citation type="submission" date="2022-06" db="EMBL/GenBank/DDBJ databases">
        <title>Complete genomes of Listeria monocytogenes strains L58-55 and 6179.</title>
        <authorList>
            <person name="Schmitz-Esser S."/>
            <person name="Tibbs-Cortes B.W."/>
        </authorList>
    </citation>
    <scope>NUCLEOTIDE SEQUENCE</scope>
    <source>
        <strain evidence="11">L58-55</strain>
    </source>
</reference>
<dbReference type="Proteomes" id="UP000853596">
    <property type="component" value="Unassembled WGS sequence"/>
</dbReference>
<reference evidence="10" key="4">
    <citation type="submission" date="2020-10" db="EMBL/GenBank/DDBJ databases">
        <authorList>
            <consortium name="NCBI Pathogen Detection Project"/>
        </authorList>
    </citation>
    <scope>NUCLEOTIDE SEQUENCE</scope>
    <source>
        <strain evidence="10">SFBRL218_S4</strain>
    </source>
</reference>
<dbReference type="EMBL" id="CP098507">
    <property type="protein sequence ID" value="UUJ78399.1"/>
    <property type="molecule type" value="Genomic_DNA"/>
</dbReference>
<dbReference type="EMBL" id="AAAPCR010000002">
    <property type="protein sequence ID" value="EAD8145223.1"/>
    <property type="molecule type" value="Genomic_DNA"/>
</dbReference>
<dbReference type="EMBL" id="AANOZB010000023">
    <property type="protein sequence ID" value="EDP8411465.1"/>
    <property type="molecule type" value="Genomic_DNA"/>
</dbReference>
<evidence type="ECO:0000313" key="17">
    <source>
        <dbReference type="Proteomes" id="UP000517258"/>
    </source>
</evidence>
<evidence type="ECO:0000313" key="13">
    <source>
        <dbReference type="Proteomes" id="UP000383365"/>
    </source>
</evidence>
<evidence type="ECO:0000313" key="2">
    <source>
        <dbReference type="EMBL" id="EAD8145223.1"/>
    </source>
</evidence>
<reference evidence="10" key="1">
    <citation type="journal article" date="2018" name="Genome Biol.">
        <title>SKESA: strategic k-mer extension for scrupulous assemblies.</title>
        <authorList>
            <person name="Souvorov A."/>
            <person name="Agarwala R."/>
            <person name="Lipman D.J."/>
        </authorList>
    </citation>
    <scope>NUCLEOTIDE SEQUENCE</scope>
    <source>
        <strain evidence="10">SFBRL218_S4</strain>
    </source>
</reference>
<dbReference type="Proteomes" id="UP000413786">
    <property type="component" value="Unassembled WGS sequence"/>
</dbReference>
<dbReference type="EMBL" id="AABFMV010000028">
    <property type="protein sequence ID" value="EAH1616928.1"/>
    <property type="molecule type" value="Genomic_DNA"/>
</dbReference>
<dbReference type="Proteomes" id="UP000517258">
    <property type="component" value="Unassembled WGS sequence"/>
</dbReference>
<organism evidence="3 13">
    <name type="scientific">Listeria monocytogenes</name>
    <dbReference type="NCBI Taxonomy" id="1639"/>
    <lineage>
        <taxon>Bacteria</taxon>
        <taxon>Bacillati</taxon>
        <taxon>Bacillota</taxon>
        <taxon>Bacilli</taxon>
        <taxon>Bacillales</taxon>
        <taxon>Listeriaceae</taxon>
        <taxon>Listeria</taxon>
    </lineage>
</organism>
<evidence type="ECO:0000313" key="16">
    <source>
        <dbReference type="Proteomes" id="UP000478945"/>
    </source>
</evidence>
<reference evidence="2 12" key="2">
    <citation type="submission" date="2018-06" db="EMBL/GenBank/DDBJ databases">
        <authorList>
            <consortium name="GenomeTrakr: Next Generation Sequencing Network for Food Pathogen Tracability"/>
        </authorList>
    </citation>
    <scope>NUCLEOTIDE SEQUENCE [LARGE SCALE GENOMIC DNA]</scope>
    <source>
        <strain evidence="2 12">NYAG13B12507-5</strain>
    </source>
</reference>
<evidence type="ECO:0000313" key="9">
    <source>
        <dbReference type="EMBL" id="EDP8411465.1"/>
    </source>
</evidence>
<dbReference type="EMBL" id="AABGFX010000037">
    <property type="protein sequence ID" value="EAH3128819.1"/>
    <property type="molecule type" value="Genomic_DNA"/>
</dbReference>
<evidence type="ECO:0000313" key="10">
    <source>
        <dbReference type="EMBL" id="HAO5921787.1"/>
    </source>
</evidence>
<dbReference type="RefSeq" id="WP_031669524.1">
    <property type="nucleotide sequence ID" value="NZ_BAAFVI010000039.1"/>
</dbReference>
<evidence type="ECO:0000313" key="8">
    <source>
        <dbReference type="EMBL" id="ECL0132556.1"/>
    </source>
</evidence>
<evidence type="ECO:0000313" key="3">
    <source>
        <dbReference type="EMBL" id="EAE2661577.1"/>
    </source>
</evidence>
<dbReference type="Proteomes" id="UP000383365">
    <property type="component" value="Unassembled WGS sequence"/>
</dbReference>
<evidence type="ECO:0000313" key="19">
    <source>
        <dbReference type="Proteomes" id="UP000529135"/>
    </source>
</evidence>
<dbReference type="Proteomes" id="UP000193519">
    <property type="component" value="Chromosome"/>
</dbReference>
<proteinExistence type="predicted"/>
<evidence type="ECO:0000313" key="4">
    <source>
        <dbReference type="EMBL" id="EAG9858548.1"/>
    </source>
</evidence>
<dbReference type="Proteomes" id="UP000525068">
    <property type="component" value="Unassembled WGS sequence"/>
</dbReference>
<dbReference type="Proteomes" id="UP000478945">
    <property type="component" value="Unassembled WGS sequence"/>
</dbReference>
<dbReference type="Proteomes" id="UP000371553">
    <property type="component" value="Unassembled WGS sequence"/>
</dbReference>
<evidence type="ECO:0000313" key="11">
    <source>
        <dbReference type="EMBL" id="UUJ78399.1"/>
    </source>
</evidence>
<dbReference type="EMBL" id="AAARIE010000044">
    <property type="protein sequence ID" value="EAE2661577.1"/>
    <property type="molecule type" value="Genomic_DNA"/>
</dbReference>
<evidence type="ECO:0000313" key="15">
    <source>
        <dbReference type="Proteomes" id="UP000470497"/>
    </source>
</evidence>
<evidence type="ECO:0000313" key="12">
    <source>
        <dbReference type="Proteomes" id="UP000371553"/>
    </source>
</evidence>